<name>A0ABT3H8J0_9HYPH</name>
<evidence type="ECO:0000313" key="3">
    <source>
        <dbReference type="Proteomes" id="UP001209755"/>
    </source>
</evidence>
<sequence length="368" mass="41124">MPIQHTVWTVSGAPTEIPQGTLPSEQMLEKMIVAEPRILSSEWMLIGRQVDTGYGGRIDLLAIAPDGALVLVELKRDRTPREVVAQALDYASWMEEGLDANDVAGIYARFRPERSLSADFLSRFGRPLDEDTLNESHQVVIVAATLDASSERIVNYLNDRGVAINVLFFQVFDHGDGQLLSRAWLIDPGEVQVQAANAGGRGEQEPWNGEFYVNFLSDETRRWDEARQHGFISAGGGNWYVNTLSMLSEGDRVWVKIPGKGFVGVGRVTGPRVFAKDYVIDGRPAFEVLSGDYVRDHAEDPDQAEYFVPVRWLHTVDEDQAVQEIGMFGNQNTVCKPKTPGWRSTVERLKKHFPNYNDERSESPTGEG</sequence>
<gene>
    <name evidence="2" type="ORF">M2319_001031</name>
</gene>
<organism evidence="2 3">
    <name type="scientific">Rhodobium gokarnense</name>
    <dbReference type="NCBI Taxonomy" id="364296"/>
    <lineage>
        <taxon>Bacteria</taxon>
        <taxon>Pseudomonadati</taxon>
        <taxon>Pseudomonadota</taxon>
        <taxon>Alphaproteobacteria</taxon>
        <taxon>Hyphomicrobiales</taxon>
        <taxon>Rhodobiaceae</taxon>
        <taxon>Rhodobium</taxon>
    </lineage>
</organism>
<dbReference type="InterPro" id="IPR048301">
    <property type="entry name" value="NucS_C"/>
</dbReference>
<feature type="domain" description="Endonuclease NucS C-terminal" evidence="1">
    <location>
        <begin position="25"/>
        <end position="108"/>
    </location>
</feature>
<protein>
    <recommendedName>
        <fullName evidence="1">Endonuclease NucS C-terminal domain-containing protein</fullName>
    </recommendedName>
</protein>
<dbReference type="InterPro" id="IPR011856">
    <property type="entry name" value="tRNA_endonuc-like_dom_sf"/>
</dbReference>
<accession>A0ABT3H8J0</accession>
<keyword evidence="3" id="KW-1185">Reference proteome</keyword>
<dbReference type="RefSeq" id="WP_264600369.1">
    <property type="nucleotide sequence ID" value="NZ_JAOQNS010000002.1"/>
</dbReference>
<dbReference type="Gene3D" id="3.40.1350.10">
    <property type="match status" value="1"/>
</dbReference>
<evidence type="ECO:0000313" key="2">
    <source>
        <dbReference type="EMBL" id="MCW2306712.1"/>
    </source>
</evidence>
<evidence type="ECO:0000259" key="1">
    <source>
        <dbReference type="Pfam" id="PF01939"/>
    </source>
</evidence>
<comment type="caution">
    <text evidence="2">The sequence shown here is derived from an EMBL/GenBank/DDBJ whole genome shotgun (WGS) entry which is preliminary data.</text>
</comment>
<reference evidence="3" key="1">
    <citation type="submission" date="2023-07" db="EMBL/GenBank/DDBJ databases">
        <title>Genome sequencing of Purple Non-Sulfur Bacteria from various extreme environments.</title>
        <authorList>
            <person name="Mayer M."/>
        </authorList>
    </citation>
    <scope>NUCLEOTIDE SEQUENCE [LARGE SCALE GENOMIC DNA]</scope>
    <source>
        <strain evidence="3">DSM 17935</strain>
    </source>
</reference>
<dbReference type="EMBL" id="JAOQNS010000002">
    <property type="protein sequence ID" value="MCW2306712.1"/>
    <property type="molecule type" value="Genomic_DNA"/>
</dbReference>
<dbReference type="Proteomes" id="UP001209755">
    <property type="component" value="Unassembled WGS sequence"/>
</dbReference>
<proteinExistence type="predicted"/>
<dbReference type="Pfam" id="PF01939">
    <property type="entry name" value="NucS_C"/>
    <property type="match status" value="1"/>
</dbReference>